<evidence type="ECO:0000313" key="3">
    <source>
        <dbReference type="EMBL" id="SHJ98795.1"/>
    </source>
</evidence>
<organism evidence="3 4">
    <name type="scientific">Paramaledivibacter caminithermalis (strain DSM 15212 / CIP 107654 / DViRD3)</name>
    <name type="common">Clostridium caminithermale</name>
    <dbReference type="NCBI Taxonomy" id="1121301"/>
    <lineage>
        <taxon>Bacteria</taxon>
        <taxon>Bacillati</taxon>
        <taxon>Bacillota</taxon>
        <taxon>Clostridia</taxon>
        <taxon>Peptostreptococcales</taxon>
        <taxon>Caminicellaceae</taxon>
        <taxon>Paramaledivibacter</taxon>
    </lineage>
</organism>
<protein>
    <submittedName>
        <fullName evidence="3">Tripartite tricarboxylate transporter TctB family protein</fullName>
    </submittedName>
</protein>
<dbReference type="RefSeq" id="WP_073149169.1">
    <property type="nucleotide sequence ID" value="NZ_FRAG01000019.1"/>
</dbReference>
<feature type="transmembrane region" description="Helical" evidence="1">
    <location>
        <begin position="135"/>
        <end position="157"/>
    </location>
</feature>
<dbReference type="Pfam" id="PF07331">
    <property type="entry name" value="TctB"/>
    <property type="match status" value="1"/>
</dbReference>
<dbReference type="Proteomes" id="UP000184465">
    <property type="component" value="Unassembled WGS sequence"/>
</dbReference>
<keyword evidence="1" id="KW-0812">Transmembrane</keyword>
<feature type="transmembrane region" description="Helical" evidence="1">
    <location>
        <begin position="46"/>
        <end position="65"/>
    </location>
</feature>
<keyword evidence="4" id="KW-1185">Reference proteome</keyword>
<feature type="transmembrane region" description="Helical" evidence="1">
    <location>
        <begin position="12"/>
        <end position="34"/>
    </location>
</feature>
<evidence type="ECO:0000256" key="1">
    <source>
        <dbReference type="SAM" id="Phobius"/>
    </source>
</evidence>
<accession>A0A1M6NT32</accession>
<name>A0A1M6NT32_PARC5</name>
<keyword evidence="1" id="KW-1133">Transmembrane helix</keyword>
<proteinExistence type="predicted"/>
<sequence length="162" mass="18557">MKLKQKHQYLDIVTAVVLSAISIYIITESCWIIKDSKVKLYTSPGLMPLILGIFLLLCSLILLKRNIEKLVLKKILSNFKLLFESFIRDSNTINILKGIIFLAIYVFLLVPNFRFWLASLIFLISIMSIFRATSLVRICIISILSVVSINVLFQVIFHVPLP</sequence>
<reference evidence="3 4" key="1">
    <citation type="submission" date="2016-11" db="EMBL/GenBank/DDBJ databases">
        <authorList>
            <person name="Jaros S."/>
            <person name="Januszkiewicz K."/>
            <person name="Wedrychowicz H."/>
        </authorList>
    </citation>
    <scope>NUCLEOTIDE SEQUENCE [LARGE SCALE GENOMIC DNA]</scope>
    <source>
        <strain evidence="3 4">DSM 15212</strain>
    </source>
</reference>
<feature type="transmembrane region" description="Helical" evidence="1">
    <location>
        <begin position="86"/>
        <end position="107"/>
    </location>
</feature>
<gene>
    <name evidence="3" type="ORF">SAMN02745912_01846</name>
</gene>
<dbReference type="AlphaFoldDB" id="A0A1M6NT32"/>
<dbReference type="STRING" id="1121301.SAMN02745912_01846"/>
<dbReference type="EMBL" id="FRAG01000019">
    <property type="protein sequence ID" value="SHJ98795.1"/>
    <property type="molecule type" value="Genomic_DNA"/>
</dbReference>
<dbReference type="InterPro" id="IPR009936">
    <property type="entry name" value="DUF1468"/>
</dbReference>
<keyword evidence="1" id="KW-0472">Membrane</keyword>
<feature type="transmembrane region" description="Helical" evidence="1">
    <location>
        <begin position="113"/>
        <end position="130"/>
    </location>
</feature>
<feature type="domain" description="DUF1468" evidence="2">
    <location>
        <begin position="15"/>
        <end position="162"/>
    </location>
</feature>
<evidence type="ECO:0000313" key="4">
    <source>
        <dbReference type="Proteomes" id="UP000184465"/>
    </source>
</evidence>
<evidence type="ECO:0000259" key="2">
    <source>
        <dbReference type="Pfam" id="PF07331"/>
    </source>
</evidence>